<dbReference type="RefSeq" id="WP_215237562.1">
    <property type="nucleotide sequence ID" value="NZ_CAJRAF010000001.1"/>
</dbReference>
<keyword evidence="1" id="KW-0472">Membrane</keyword>
<keyword evidence="1" id="KW-0812">Transmembrane</keyword>
<evidence type="ECO:0000256" key="1">
    <source>
        <dbReference type="SAM" id="Phobius"/>
    </source>
</evidence>
<keyword evidence="1" id="KW-1133">Transmembrane helix</keyword>
<gene>
    <name evidence="2" type="ORF">DYBT9275_00844</name>
</gene>
<organism evidence="2 3">
    <name type="scientific">Dyadobacter helix</name>
    <dbReference type="NCBI Taxonomy" id="2822344"/>
    <lineage>
        <taxon>Bacteria</taxon>
        <taxon>Pseudomonadati</taxon>
        <taxon>Bacteroidota</taxon>
        <taxon>Cytophagia</taxon>
        <taxon>Cytophagales</taxon>
        <taxon>Spirosomataceae</taxon>
        <taxon>Dyadobacter</taxon>
    </lineage>
</organism>
<name>A0A916J879_9BACT</name>
<dbReference type="AlphaFoldDB" id="A0A916J879"/>
<comment type="caution">
    <text evidence="2">The sequence shown here is derived from an EMBL/GenBank/DDBJ whole genome shotgun (WGS) entry which is preliminary data.</text>
</comment>
<feature type="transmembrane region" description="Helical" evidence="1">
    <location>
        <begin position="206"/>
        <end position="223"/>
    </location>
</feature>
<keyword evidence="3" id="KW-1185">Reference proteome</keyword>
<dbReference type="InterPro" id="IPR009282">
    <property type="entry name" value="DUF937"/>
</dbReference>
<evidence type="ECO:0000313" key="2">
    <source>
        <dbReference type="EMBL" id="CAG4991862.1"/>
    </source>
</evidence>
<reference evidence="2" key="1">
    <citation type="submission" date="2021-04" db="EMBL/GenBank/DDBJ databases">
        <authorList>
            <person name="Rodrigo-Torres L."/>
            <person name="Arahal R. D."/>
            <person name="Lucena T."/>
        </authorList>
    </citation>
    <scope>NUCLEOTIDE SEQUENCE</scope>
    <source>
        <strain evidence="2">CECT 9275</strain>
    </source>
</reference>
<evidence type="ECO:0000313" key="3">
    <source>
        <dbReference type="Proteomes" id="UP000680038"/>
    </source>
</evidence>
<sequence>MPVNILNQVKNYLSSSVIDEISLFLNEKPANVQLAFDKIFPALLGGVLKKSSDTSGAEQIQKVLHNQDESVWLNNLAAVLKDSVEFKRFMSLGSQFVPMLIGRKSNGVIRTVAAMCGIRKSSAVSLLSLGASVLLGVLGKNYKTRGMELAGLIGLVMSQRNFVLAGLSEGLGHVMKFTSLGDFKGSQRETYRSGVAYYPSHSSSKMLVWVLGAFLVVSMILFLQTCGNRF</sequence>
<dbReference type="Proteomes" id="UP000680038">
    <property type="component" value="Unassembled WGS sequence"/>
</dbReference>
<dbReference type="EMBL" id="CAJRAF010000001">
    <property type="protein sequence ID" value="CAG4991862.1"/>
    <property type="molecule type" value="Genomic_DNA"/>
</dbReference>
<dbReference type="Pfam" id="PF06078">
    <property type="entry name" value="DUF937"/>
    <property type="match status" value="1"/>
</dbReference>
<proteinExistence type="predicted"/>
<accession>A0A916J879</accession>
<protein>
    <submittedName>
        <fullName evidence="2">Uncharacterized protein</fullName>
    </submittedName>
</protein>